<organism evidence="1 2">
    <name type="scientific">Inconstantimicrobium mannanitabidum</name>
    <dbReference type="NCBI Taxonomy" id="1604901"/>
    <lineage>
        <taxon>Bacteria</taxon>
        <taxon>Bacillati</taxon>
        <taxon>Bacillota</taxon>
        <taxon>Clostridia</taxon>
        <taxon>Eubacteriales</taxon>
        <taxon>Clostridiaceae</taxon>
        <taxon>Inconstantimicrobium</taxon>
    </lineage>
</organism>
<evidence type="ECO:0000313" key="1">
    <source>
        <dbReference type="EMBL" id="GKX69003.1"/>
    </source>
</evidence>
<proteinExistence type="predicted"/>
<gene>
    <name evidence="1" type="ORF">rsdtw13_42610</name>
</gene>
<reference evidence="1" key="1">
    <citation type="journal article" date="2025" name="Int. J. Syst. Evol. Microbiol.">
        <title>Inconstantimicrobium mannanitabidum sp. nov., a novel member of the family Clostridiaceae isolated from anoxic soil under the treatment of reductive soil disinfestation.</title>
        <authorList>
            <person name="Ueki A."/>
            <person name="Tonouchi A."/>
            <person name="Honma S."/>
            <person name="Kaku N."/>
            <person name="Ueki K."/>
        </authorList>
    </citation>
    <scope>NUCLEOTIDE SEQUENCE</scope>
    <source>
        <strain evidence="1">TW13</strain>
    </source>
</reference>
<dbReference type="EMBL" id="BROD01000002">
    <property type="protein sequence ID" value="GKX69003.1"/>
    <property type="molecule type" value="Genomic_DNA"/>
</dbReference>
<name>A0ACB5RIT4_9CLOT</name>
<sequence length="436" mass="50930">MEILSPGQKIKKIRQEFKINQKDITGNKITRELISIIENDKSALTPAVAEIITDNINRICKDRNIDFHLDSEYLLEDVNFQTNKMANQYLEFLCVNEDNLSKDFSKDIEEIELFLIRYDVPEKKMIIYEKIADILKKQKDYSRSYTYYIKAFENHNHLFNDIKLFNLLQKLGNVCIYLQKYKESLDFNKLALIYNDNVPEDLKFKVLFNTTLAYMNLKEYDKALIEIEHILSTFKALTEEDTLSLNVLKVNCLRFKKFYSDAFNLNQSMLDNIDSNDKGHIALITGNILDIYTVLKDISNIKIYIDKLLYLLKDYDNAKESYYTANCYNQLGISANLIGNKELAIDCYKKSIEIAKHQKDKSILKKSLDELLTLLIKENNPIEINSCKNTILELISLEIIDTNSTAIFKLIDFYNEVNDKDSINSIIKFILDLKEE</sequence>
<keyword evidence="2" id="KW-1185">Reference proteome</keyword>
<accession>A0ACB5RIT4</accession>
<protein>
    <submittedName>
        <fullName evidence="1">Transcriptional regulator</fullName>
    </submittedName>
</protein>
<evidence type="ECO:0000313" key="2">
    <source>
        <dbReference type="Proteomes" id="UP001058074"/>
    </source>
</evidence>
<dbReference type="Proteomes" id="UP001058074">
    <property type="component" value="Unassembled WGS sequence"/>
</dbReference>
<comment type="caution">
    <text evidence="1">The sequence shown here is derived from an EMBL/GenBank/DDBJ whole genome shotgun (WGS) entry which is preliminary data.</text>
</comment>